<keyword evidence="5 6" id="KW-0009">Actin-binding</keyword>
<comment type="similarity">
    <text evidence="6">Belongs to the TRAFAC class myosin-kinesin ATPase superfamily. Myosin family.</text>
</comment>
<dbReference type="GO" id="GO:0030139">
    <property type="term" value="C:endocytic vesicle"/>
    <property type="evidence" value="ECO:0007669"/>
    <property type="project" value="TreeGrafter"/>
</dbReference>
<keyword evidence="10" id="KW-1185">Reference proteome</keyword>
<dbReference type="Gene3D" id="1.10.10.820">
    <property type="match status" value="1"/>
</dbReference>
<dbReference type="InterPro" id="IPR027417">
    <property type="entry name" value="P-loop_NTPase"/>
</dbReference>
<evidence type="ECO:0000256" key="1">
    <source>
        <dbReference type="ARBA" id="ARBA00022741"/>
    </source>
</evidence>
<gene>
    <name evidence="9" type="ORF">RFI_25684</name>
</gene>
<comment type="caution">
    <text evidence="9">The sequence shown here is derived from an EMBL/GenBank/DDBJ whole genome shotgun (WGS) entry which is preliminary data.</text>
</comment>
<dbReference type="GO" id="GO:0005886">
    <property type="term" value="C:plasma membrane"/>
    <property type="evidence" value="ECO:0007669"/>
    <property type="project" value="TreeGrafter"/>
</dbReference>
<dbReference type="Gene3D" id="3.40.850.10">
    <property type="entry name" value="Kinesin motor domain"/>
    <property type="match status" value="1"/>
</dbReference>
<keyword evidence="4" id="KW-0505">Motor protein</keyword>
<dbReference type="Proteomes" id="UP000023152">
    <property type="component" value="Unassembled WGS sequence"/>
</dbReference>
<evidence type="ECO:0000259" key="8">
    <source>
        <dbReference type="PROSITE" id="PS51456"/>
    </source>
</evidence>
<evidence type="ECO:0000256" key="4">
    <source>
        <dbReference type="ARBA" id="ARBA00023175"/>
    </source>
</evidence>
<evidence type="ECO:0000256" key="3">
    <source>
        <dbReference type="ARBA" id="ARBA00023123"/>
    </source>
</evidence>
<feature type="compositionally biased region" description="Basic and acidic residues" evidence="7">
    <location>
        <begin position="879"/>
        <end position="901"/>
    </location>
</feature>
<dbReference type="Gene3D" id="1.20.58.530">
    <property type="match status" value="1"/>
</dbReference>
<dbReference type="GO" id="GO:0005524">
    <property type="term" value="F:ATP binding"/>
    <property type="evidence" value="ECO:0007669"/>
    <property type="project" value="UniProtKB-KW"/>
</dbReference>
<proteinExistence type="inferred from homology"/>
<dbReference type="GO" id="GO:0000146">
    <property type="term" value="F:microfilament motor activity"/>
    <property type="evidence" value="ECO:0007669"/>
    <property type="project" value="TreeGrafter"/>
</dbReference>
<dbReference type="EMBL" id="ASPP01022148">
    <property type="protein sequence ID" value="ETO11692.1"/>
    <property type="molecule type" value="Genomic_DNA"/>
</dbReference>
<feature type="region of interest" description="Disordered" evidence="7">
    <location>
        <begin position="842"/>
        <end position="864"/>
    </location>
</feature>
<dbReference type="GO" id="GO:0030048">
    <property type="term" value="P:actin filament-based movement"/>
    <property type="evidence" value="ECO:0007669"/>
    <property type="project" value="TreeGrafter"/>
</dbReference>
<dbReference type="SUPFAM" id="SSF50729">
    <property type="entry name" value="PH domain-like"/>
    <property type="match status" value="1"/>
</dbReference>
<evidence type="ECO:0000256" key="2">
    <source>
        <dbReference type="ARBA" id="ARBA00022840"/>
    </source>
</evidence>
<feature type="non-terminal residue" evidence="9">
    <location>
        <position position="1"/>
    </location>
</feature>
<evidence type="ECO:0000256" key="6">
    <source>
        <dbReference type="PROSITE-ProRule" id="PRU00782"/>
    </source>
</evidence>
<dbReference type="InterPro" id="IPR036961">
    <property type="entry name" value="Kinesin_motor_dom_sf"/>
</dbReference>
<sequence length="1225" mass="141964">TETTKLLMRYLAMTAPSTSMETSIVEEQIIAASPILEAYGNAKTVMNNNSSRFGKFTKLLYNVPEKAKQGHILGAYLETYLLEKSRVVFQANHERNYHIFYFLLKECVDKKYVCGGGEKKKGLGEEQLKNYHLTKAKDFWYTKQGGADEIVGMSDRERFEELVESMKMMRIDSEMTGLWAIAAGILNLGNVEFKREGDGFASISDGSLIKKVAELWGITDKVVLGKKNVQIALAERLTTSTMVVMKKNIIKKQTFDEVYKNRDSIAKGFYEQCFLYLCERINAELVEMDDAKNDEDEPSAKSQLFIGILDVFGFENFFVNSLEQFCINFANEKLQEFFNYHIICSEQEEYMQESLLWRPLQIPSNHLYIEMVEDQAKGFFVLLDGSCRAPQPTVEAFMQEFMKVHGNNPTVRAAKGPGGNARGTSKSTKGSTSKEKFFGFTVNHFADTVTYDAKYFLIKNNEAIHSDTAKLLAKSTNPLIQHVSQIGINERSGQKKLSVTGMFHKGIKTLMKNLKQTGMFTHFQNAILVYINKNNKQTNKQKKSRSFPTDWDEEVVEGQLRSGGLVEALKVLALGYPTRVPYRILYEKYHSSITNPLIRDMEPESFSTALLIAFDVSEDDYELGLTKIFFKPAKAAVLDTIMTQAGHPLSAEQNAKITKWVVQTRLKQMVGTAKAFLQLRHGVRLARAAKNWEHVGRVSSLLAFSLGRHLHMARKNILQRKRNESAQVIQTFFRSTFECSRHRKRIIKFKKASKMVWISYRRWNERKAFQSWLDARVAETRKQKLTTLNFTTNNKVDEQKEQQRLEEEREKLIEKELEIQRAQQEKERKRLEEAREKLSITAERIDKQKQKEKDDEAATARAEREASIKLKRNLIKEQEITRRQEDDEKHIRENFPERFKNEEDDNNESSEHKKRGQRSRNKKRTNKKQKKNEGNDDNKEKEDDEMVEENEDELPILNVKQQLPLFSKIAAIGQLFLKHTGSRRRRPQDRIVKIKFDSNAAPKQISWGGGSRHIAFEDILYIAWGHWTPAFQERKECLDPKLCFSIVGKTQILDLEAQSKEMAELWVKGLRKLIAQTNEEAEKLCEQGLQNANLGEESQSKKSKNAKNNNEQKRYPMHVIQVQQDLFLMTTMSVFRTLQEERIWDIDQSVKDRFDPKILYEEALRQDISWRQWNKWIRDMVVCYLIENNRMIALPSSAPTTNQSVLPIQYVRFFFFGFFAALLFI</sequence>
<feature type="compositionally biased region" description="Basic residues" evidence="7">
    <location>
        <begin position="912"/>
        <end position="930"/>
    </location>
</feature>
<dbReference type="PANTHER" id="PTHR13140">
    <property type="entry name" value="MYOSIN"/>
    <property type="match status" value="1"/>
</dbReference>
<dbReference type="OMA" id="KAYMPDK"/>
<evidence type="ECO:0000256" key="7">
    <source>
        <dbReference type="SAM" id="MobiDB-lite"/>
    </source>
</evidence>
<dbReference type="InterPro" id="IPR001609">
    <property type="entry name" value="Myosin_head_motor_dom-like"/>
</dbReference>
<evidence type="ECO:0000256" key="5">
    <source>
        <dbReference type="ARBA" id="ARBA00023203"/>
    </source>
</evidence>
<dbReference type="PROSITE" id="PS51456">
    <property type="entry name" value="MYOSIN_MOTOR"/>
    <property type="match status" value="1"/>
</dbReference>
<dbReference type="GO" id="GO:0007015">
    <property type="term" value="P:actin filament organization"/>
    <property type="evidence" value="ECO:0007669"/>
    <property type="project" value="TreeGrafter"/>
</dbReference>
<dbReference type="SMART" id="SM00242">
    <property type="entry name" value="MYSc"/>
    <property type="match status" value="1"/>
</dbReference>
<organism evidence="9 10">
    <name type="scientific">Reticulomyxa filosa</name>
    <dbReference type="NCBI Taxonomy" id="46433"/>
    <lineage>
        <taxon>Eukaryota</taxon>
        <taxon>Sar</taxon>
        <taxon>Rhizaria</taxon>
        <taxon>Retaria</taxon>
        <taxon>Foraminifera</taxon>
        <taxon>Monothalamids</taxon>
        <taxon>Reticulomyxidae</taxon>
        <taxon>Reticulomyxa</taxon>
    </lineage>
</organism>
<comment type="caution">
    <text evidence="6">Lacks conserved residue(s) required for the propagation of feature annotation.</text>
</comment>
<dbReference type="AlphaFoldDB" id="X6ME30"/>
<dbReference type="PRINTS" id="PR00193">
    <property type="entry name" value="MYOSINHEAVY"/>
</dbReference>
<dbReference type="GO" id="GO:0016459">
    <property type="term" value="C:myosin complex"/>
    <property type="evidence" value="ECO:0007669"/>
    <property type="project" value="UniProtKB-KW"/>
</dbReference>
<feature type="region of interest" description="Disordered" evidence="7">
    <location>
        <begin position="410"/>
        <end position="432"/>
    </location>
</feature>
<dbReference type="SUPFAM" id="SSF52540">
    <property type="entry name" value="P-loop containing nucleoside triphosphate hydrolases"/>
    <property type="match status" value="1"/>
</dbReference>
<keyword evidence="3 6" id="KW-0518">Myosin</keyword>
<dbReference type="CDD" id="cd00124">
    <property type="entry name" value="MYSc"/>
    <property type="match status" value="1"/>
</dbReference>
<dbReference type="GO" id="GO:0051015">
    <property type="term" value="F:actin filament binding"/>
    <property type="evidence" value="ECO:0007669"/>
    <property type="project" value="TreeGrafter"/>
</dbReference>
<keyword evidence="2" id="KW-0067">ATP-binding</keyword>
<dbReference type="OrthoDB" id="6108017at2759"/>
<accession>X6ME30</accession>
<feature type="compositionally biased region" description="Basic and acidic residues" evidence="7">
    <location>
        <begin position="931"/>
        <end position="941"/>
    </location>
</feature>
<feature type="domain" description="Myosin motor" evidence="8">
    <location>
        <begin position="1"/>
        <end position="643"/>
    </location>
</feature>
<protein>
    <recommendedName>
        <fullName evidence="8">Myosin motor domain-containing protein</fullName>
    </recommendedName>
</protein>
<dbReference type="Gene3D" id="1.20.120.720">
    <property type="entry name" value="Myosin VI head, motor domain, U50 subdomain"/>
    <property type="match status" value="1"/>
</dbReference>
<evidence type="ECO:0000313" key="9">
    <source>
        <dbReference type="EMBL" id="ETO11692.1"/>
    </source>
</evidence>
<dbReference type="InterPro" id="IPR011993">
    <property type="entry name" value="PH-like_dom_sf"/>
</dbReference>
<keyword evidence="1" id="KW-0547">Nucleotide-binding</keyword>
<dbReference type="Pfam" id="PF00063">
    <property type="entry name" value="Myosin_head"/>
    <property type="match status" value="1"/>
</dbReference>
<feature type="region of interest" description="Disordered" evidence="7">
    <location>
        <begin position="879"/>
        <end position="949"/>
    </location>
</feature>
<reference evidence="9 10" key="1">
    <citation type="journal article" date="2013" name="Curr. Biol.">
        <title>The Genome of the Foraminiferan Reticulomyxa filosa.</title>
        <authorList>
            <person name="Glockner G."/>
            <person name="Hulsmann N."/>
            <person name="Schleicher M."/>
            <person name="Noegel A.A."/>
            <person name="Eichinger L."/>
            <person name="Gallinger C."/>
            <person name="Pawlowski J."/>
            <person name="Sierra R."/>
            <person name="Euteneuer U."/>
            <person name="Pillet L."/>
            <person name="Moustafa A."/>
            <person name="Platzer M."/>
            <person name="Groth M."/>
            <person name="Szafranski K."/>
            <person name="Schliwa M."/>
        </authorList>
    </citation>
    <scope>NUCLEOTIDE SEQUENCE [LARGE SCALE GENOMIC DNA]</scope>
</reference>
<dbReference type="Gene3D" id="2.30.29.30">
    <property type="entry name" value="Pleckstrin-homology domain (PH domain)/Phosphotyrosine-binding domain (PTB)"/>
    <property type="match status" value="1"/>
</dbReference>
<name>X6ME30_RETFI</name>
<dbReference type="PANTHER" id="PTHR13140:SF745">
    <property type="entry name" value="UNCONVENTIONAL MYOSIN-VI"/>
    <property type="match status" value="1"/>
</dbReference>
<evidence type="ECO:0000313" key="10">
    <source>
        <dbReference type="Proteomes" id="UP000023152"/>
    </source>
</evidence>
<dbReference type="Gene3D" id="1.20.5.4820">
    <property type="match status" value="1"/>
</dbReference>